<dbReference type="InterPro" id="IPR009229">
    <property type="entry name" value="AgrD"/>
</dbReference>
<evidence type="ECO:0000256" key="1">
    <source>
        <dbReference type="SAM" id="SignalP"/>
    </source>
</evidence>
<dbReference type="EMBL" id="LSRS01000006">
    <property type="protein sequence ID" value="KAF1084164.1"/>
    <property type="molecule type" value="Genomic_DNA"/>
</dbReference>
<dbReference type="PROSITE" id="PS51257">
    <property type="entry name" value="PROKAR_LIPOPROTEIN"/>
    <property type="match status" value="1"/>
</dbReference>
<organism evidence="2 3">
    <name type="scientific">Sporotomaculum syntrophicum</name>
    <dbReference type="NCBI Taxonomy" id="182264"/>
    <lineage>
        <taxon>Bacteria</taxon>
        <taxon>Bacillati</taxon>
        <taxon>Bacillota</taxon>
        <taxon>Clostridia</taxon>
        <taxon>Eubacteriales</taxon>
        <taxon>Desulfallaceae</taxon>
        <taxon>Sporotomaculum</taxon>
    </lineage>
</organism>
<evidence type="ECO:0000313" key="2">
    <source>
        <dbReference type="EMBL" id="KAF1084164.1"/>
    </source>
</evidence>
<sequence>MKKVKAQLFVLVVSALLFLANVTAAFGASCAITSYQPEVPEALRK</sequence>
<evidence type="ECO:0008006" key="4">
    <source>
        <dbReference type="Google" id="ProtNLM"/>
    </source>
</evidence>
<feature type="chain" id="PRO_5039278894" description="Cyclic lactone autoinducer peptide" evidence="1">
    <location>
        <begin position="26"/>
        <end position="45"/>
    </location>
</feature>
<gene>
    <name evidence="2" type="ORF">SPSYN_02568</name>
</gene>
<accession>A0A9D3AXW7</accession>
<proteinExistence type="predicted"/>
<keyword evidence="1" id="KW-0732">Signal</keyword>
<dbReference type="Proteomes" id="UP000798488">
    <property type="component" value="Unassembled WGS sequence"/>
</dbReference>
<protein>
    <recommendedName>
        <fullName evidence="4">Cyclic lactone autoinducer peptide</fullName>
    </recommendedName>
</protein>
<dbReference type="NCBIfam" id="TIGR04223">
    <property type="entry name" value="quorum_AgrD"/>
    <property type="match status" value="1"/>
</dbReference>
<evidence type="ECO:0000313" key="3">
    <source>
        <dbReference type="Proteomes" id="UP000798488"/>
    </source>
</evidence>
<feature type="signal peptide" evidence="1">
    <location>
        <begin position="1"/>
        <end position="25"/>
    </location>
</feature>
<dbReference type="RefSeq" id="WP_161822858.1">
    <property type="nucleotide sequence ID" value="NZ_LSRS01000006.1"/>
</dbReference>
<dbReference type="AlphaFoldDB" id="A0A9D3AXW7"/>
<name>A0A9D3AXW7_9FIRM</name>
<reference evidence="2" key="1">
    <citation type="submission" date="2016-02" db="EMBL/GenBank/DDBJ databases">
        <title>Draft Genome Sequence of Sporotomaculum syntrophicum Strain FB, a Syntrophic Benzoate Degrader.</title>
        <authorList>
            <person name="Nobu M.K."/>
            <person name="Narihiro T."/>
            <person name="Qiu Y.-L."/>
            <person name="Ohashi A."/>
            <person name="Liu W.-T."/>
            <person name="Yuji S."/>
        </authorList>
    </citation>
    <scope>NUCLEOTIDE SEQUENCE</scope>
    <source>
        <strain evidence="2">FB</strain>
    </source>
</reference>
<comment type="caution">
    <text evidence="2">The sequence shown here is derived from an EMBL/GenBank/DDBJ whole genome shotgun (WGS) entry which is preliminary data.</text>
</comment>
<keyword evidence="3" id="KW-1185">Reference proteome</keyword>